<name>A0A507EUL6_9FUNG</name>
<dbReference type="SUPFAM" id="SSF48056">
    <property type="entry name" value="Di-copper centre-containing domain"/>
    <property type="match status" value="1"/>
</dbReference>
<dbReference type="AlphaFoldDB" id="A0A507EUL6"/>
<dbReference type="STRING" id="246404.A0A507EUL6"/>
<dbReference type="PANTHER" id="PTHR11474">
    <property type="entry name" value="TYROSINASE FAMILY MEMBER"/>
    <property type="match status" value="1"/>
</dbReference>
<evidence type="ECO:0000256" key="7">
    <source>
        <dbReference type="ARBA" id="ARBA00048881"/>
    </source>
</evidence>
<dbReference type="GO" id="GO:0042438">
    <property type="term" value="P:melanin biosynthetic process"/>
    <property type="evidence" value="ECO:0007669"/>
    <property type="project" value="UniProtKB-KW"/>
</dbReference>
<keyword evidence="5" id="KW-0470">Melanin biosynthesis</keyword>
<evidence type="ECO:0000313" key="10">
    <source>
        <dbReference type="EMBL" id="TPX66888.1"/>
    </source>
</evidence>
<dbReference type="InterPro" id="IPR002227">
    <property type="entry name" value="Tyrosinase_Cu-bd"/>
</dbReference>
<comment type="catalytic activity">
    <reaction evidence="6">
        <text>2 L-dopa + O2 = 2 L-dopaquinone + 2 H2O</text>
        <dbReference type="Rhea" id="RHEA:34287"/>
        <dbReference type="ChEBI" id="CHEBI:15377"/>
        <dbReference type="ChEBI" id="CHEBI:15379"/>
        <dbReference type="ChEBI" id="CHEBI:57504"/>
        <dbReference type="ChEBI" id="CHEBI:57924"/>
        <dbReference type="EC" id="1.14.18.1"/>
    </reaction>
</comment>
<keyword evidence="4" id="KW-0186">Copper</keyword>
<dbReference type="InterPro" id="IPR050316">
    <property type="entry name" value="Tyrosinase/Hemocyanin"/>
</dbReference>
<evidence type="ECO:0000256" key="2">
    <source>
        <dbReference type="ARBA" id="ARBA00011906"/>
    </source>
</evidence>
<dbReference type="Pfam" id="PF00264">
    <property type="entry name" value="Tyrosinase"/>
    <property type="match status" value="1"/>
</dbReference>
<keyword evidence="11" id="KW-1185">Reference proteome</keyword>
<dbReference type="GO" id="GO:0004503">
    <property type="term" value="F:tyrosinase activity"/>
    <property type="evidence" value="ECO:0007669"/>
    <property type="project" value="UniProtKB-EC"/>
</dbReference>
<dbReference type="PANTHER" id="PTHR11474:SF76">
    <property type="entry name" value="SHKT DOMAIN-CONTAINING PROTEIN"/>
    <property type="match status" value="1"/>
</dbReference>
<dbReference type="InterPro" id="IPR008922">
    <property type="entry name" value="Di-copper_centre_dom_sf"/>
</dbReference>
<evidence type="ECO:0000256" key="5">
    <source>
        <dbReference type="ARBA" id="ARBA00023101"/>
    </source>
</evidence>
<dbReference type="EMBL" id="QEAP01000423">
    <property type="protein sequence ID" value="TPX66888.1"/>
    <property type="molecule type" value="Genomic_DNA"/>
</dbReference>
<evidence type="ECO:0000256" key="8">
    <source>
        <dbReference type="SAM" id="SignalP"/>
    </source>
</evidence>
<accession>A0A507EUL6</accession>
<sequence>MQLHAVIAVATLFTAVIAVAVQATQQPSQDRSRSSLYLPIVDSSVKPIARQEVHAFFAPTNKKQYSLFLQAFEHIKNVLDERDPRSLAAIATIHGEPRNYAYDGFPGVKGDGTGNAPGYCKHGDPLFPVWHRPYIGLIERVIIDVAKNVIAPLYKNDTQEWTSVAETIRFPYYDWASDASLLDPCPQIFTNPYMDIMAPPLGLSKRIENPFTSFTIPNATFNKFPKPLRKKGRTTFRKRSITPRLVAQSRDQVRLLFDPFLSANWSDFSNHNTNRTRDKDDTDPRNFHSLEHIHDNVHGAIGGFMGDPSIASYDPVFYFHHCNVDRMLALYQATVGGFPDAETASIPLAPFRIRSNSDSAWTSNDAKTTESLGYTYPELESGLRGARLQTRLLQQYSFIDPSKFPGVRAVQQQKQKQKQKQQPIVWYQTAKEYLHAAMQTFSIPDSFQLFSSPNFSRARKPYTAVFAHFLVDMNAMNGAFELRFHVAGNYAAMAYVFAMSSDKPSIPNHNNNNKNSMKMTMGGNAVLTHALLEAGLMQVAPSEWKKLVTVEIIDQNGNRVAVEKVPSLKIHLRGFCEGGCGVGVLGTIQGAWDGEVVKLYP</sequence>
<reference evidence="10 11" key="1">
    <citation type="journal article" date="2019" name="Sci. Rep.">
        <title>Comparative genomics of chytrid fungi reveal insights into the obligate biotrophic and pathogenic lifestyle of Synchytrium endobioticum.</title>
        <authorList>
            <person name="van de Vossenberg B.T.L.H."/>
            <person name="Warris S."/>
            <person name="Nguyen H.D.T."/>
            <person name="van Gent-Pelzer M.P.E."/>
            <person name="Joly D.L."/>
            <person name="van de Geest H.C."/>
            <person name="Bonants P.J.M."/>
            <person name="Smith D.S."/>
            <person name="Levesque C.A."/>
            <person name="van der Lee T.A.J."/>
        </authorList>
    </citation>
    <scope>NUCLEOTIDE SEQUENCE [LARGE SCALE GENOMIC DNA]</scope>
    <source>
        <strain evidence="10 11">CBS 675.73</strain>
    </source>
</reference>
<evidence type="ECO:0000256" key="4">
    <source>
        <dbReference type="ARBA" id="ARBA00023008"/>
    </source>
</evidence>
<feature type="chain" id="PRO_5021416039" description="tyrosinase" evidence="8">
    <location>
        <begin position="19"/>
        <end position="601"/>
    </location>
</feature>
<comment type="caution">
    <text evidence="10">The sequence shown here is derived from an EMBL/GenBank/DDBJ whole genome shotgun (WGS) entry which is preliminary data.</text>
</comment>
<gene>
    <name evidence="10" type="ORF">CcCBS67573_g07689</name>
</gene>
<dbReference type="OrthoDB" id="6132182at2759"/>
<dbReference type="PRINTS" id="PR00092">
    <property type="entry name" value="TYROSINASE"/>
</dbReference>
<evidence type="ECO:0000259" key="9">
    <source>
        <dbReference type="PROSITE" id="PS00498"/>
    </source>
</evidence>
<proteinExistence type="inferred from homology"/>
<dbReference type="EC" id="1.14.18.1" evidence="2"/>
<dbReference type="GO" id="GO:0046872">
    <property type="term" value="F:metal ion binding"/>
    <property type="evidence" value="ECO:0007669"/>
    <property type="project" value="UniProtKB-KW"/>
</dbReference>
<organism evidence="10 11">
    <name type="scientific">Chytriomyces confervae</name>
    <dbReference type="NCBI Taxonomy" id="246404"/>
    <lineage>
        <taxon>Eukaryota</taxon>
        <taxon>Fungi</taxon>
        <taxon>Fungi incertae sedis</taxon>
        <taxon>Chytridiomycota</taxon>
        <taxon>Chytridiomycota incertae sedis</taxon>
        <taxon>Chytridiomycetes</taxon>
        <taxon>Chytridiales</taxon>
        <taxon>Chytriomycetaceae</taxon>
        <taxon>Chytriomyces</taxon>
    </lineage>
</organism>
<evidence type="ECO:0000313" key="11">
    <source>
        <dbReference type="Proteomes" id="UP000320333"/>
    </source>
</evidence>
<feature type="domain" description="Tyrosinase copper-binding" evidence="9">
    <location>
        <begin position="314"/>
        <end position="325"/>
    </location>
</feature>
<keyword evidence="8" id="KW-0732">Signal</keyword>
<comment type="catalytic activity">
    <reaction evidence="7">
        <text>L-tyrosine + O2 = L-dopaquinone + H2O</text>
        <dbReference type="Rhea" id="RHEA:18117"/>
        <dbReference type="ChEBI" id="CHEBI:15377"/>
        <dbReference type="ChEBI" id="CHEBI:15379"/>
        <dbReference type="ChEBI" id="CHEBI:57924"/>
        <dbReference type="ChEBI" id="CHEBI:58315"/>
        <dbReference type="EC" id="1.14.18.1"/>
    </reaction>
</comment>
<dbReference type="Gene3D" id="1.10.1280.10">
    <property type="entry name" value="Di-copper center containing domain from catechol oxidase"/>
    <property type="match status" value="1"/>
</dbReference>
<dbReference type="PROSITE" id="PS00498">
    <property type="entry name" value="TYROSINASE_2"/>
    <property type="match status" value="1"/>
</dbReference>
<keyword evidence="3" id="KW-0479">Metal-binding</keyword>
<feature type="signal peptide" evidence="8">
    <location>
        <begin position="1"/>
        <end position="18"/>
    </location>
</feature>
<evidence type="ECO:0000256" key="3">
    <source>
        <dbReference type="ARBA" id="ARBA00022723"/>
    </source>
</evidence>
<evidence type="ECO:0000256" key="6">
    <source>
        <dbReference type="ARBA" id="ARBA00048233"/>
    </source>
</evidence>
<comment type="similarity">
    <text evidence="1">Belongs to the tyrosinase family.</text>
</comment>
<dbReference type="Proteomes" id="UP000320333">
    <property type="component" value="Unassembled WGS sequence"/>
</dbReference>
<evidence type="ECO:0000256" key="1">
    <source>
        <dbReference type="ARBA" id="ARBA00009928"/>
    </source>
</evidence>
<protein>
    <recommendedName>
        <fullName evidence="2">tyrosinase</fullName>
        <ecNumber evidence="2">1.14.18.1</ecNumber>
    </recommendedName>
</protein>